<name>A0A2D3WLZ3_9BACT</name>
<dbReference type="RefSeq" id="WP_294893708.1">
    <property type="nucleotide sequence ID" value="NZ_DLUI01000106.1"/>
</dbReference>
<comment type="caution">
    <text evidence="2">The sequence shown here is derived from an EMBL/GenBank/DDBJ whole genome shotgun (WGS) entry which is preliminary data.</text>
</comment>
<evidence type="ECO:0000313" key="2">
    <source>
        <dbReference type="EMBL" id="DAB38129.1"/>
    </source>
</evidence>
<keyword evidence="1" id="KW-0812">Transmembrane</keyword>
<proteinExistence type="predicted"/>
<evidence type="ECO:0008006" key="4">
    <source>
        <dbReference type="Google" id="ProtNLM"/>
    </source>
</evidence>
<dbReference type="EMBL" id="DLUI01000106">
    <property type="protein sequence ID" value="DAB38129.1"/>
    <property type="molecule type" value="Genomic_DNA"/>
</dbReference>
<feature type="transmembrane region" description="Helical" evidence="1">
    <location>
        <begin position="12"/>
        <end position="37"/>
    </location>
</feature>
<reference evidence="2 3" key="1">
    <citation type="journal article" date="2017" name="Front. Microbiol.">
        <title>Comparative Genomic Analysis of the Class Epsilonproteobacteria and Proposed Reclassification to Epsilonbacteraeota (phyl. nov.).</title>
        <authorList>
            <person name="Waite D.W."/>
            <person name="Vanwonterghem I."/>
            <person name="Rinke C."/>
            <person name="Parks D.H."/>
            <person name="Zhang Y."/>
            <person name="Takai K."/>
            <person name="Sievert S.M."/>
            <person name="Simon J."/>
            <person name="Campbell B.J."/>
            <person name="Hanson T.E."/>
            <person name="Woyke T."/>
            <person name="Klotz M.G."/>
            <person name="Hugenholtz P."/>
        </authorList>
    </citation>
    <scope>NUCLEOTIDE SEQUENCE [LARGE SCALE GENOMIC DNA]</scope>
    <source>
        <strain evidence="2">UBA12443</strain>
    </source>
</reference>
<accession>A0A2D3WLZ3</accession>
<keyword evidence="1" id="KW-1133">Transmembrane helix</keyword>
<sequence length="171" mass="19667">MKAKIIDFINHLLLYDYLLFGGIFVLFLLLLVLAIALKNKMGLAIFMVLLAFTVLTVGSVVGYIKLHQYLFKNKIALHEVKALEFTEALMIKGEINNTSKRPFQECTLYVGVHKVSHNQYLDRLYPNFPFKKGALKLTERISPGQSAPFKLFVEPFRYTKDYNITIKGECR</sequence>
<dbReference type="Proteomes" id="UP000228859">
    <property type="component" value="Unassembled WGS sequence"/>
</dbReference>
<evidence type="ECO:0000313" key="3">
    <source>
        <dbReference type="Proteomes" id="UP000228859"/>
    </source>
</evidence>
<organism evidence="2 3">
    <name type="scientific">Sulfuricurvum kujiense</name>
    <dbReference type="NCBI Taxonomy" id="148813"/>
    <lineage>
        <taxon>Bacteria</taxon>
        <taxon>Pseudomonadati</taxon>
        <taxon>Campylobacterota</taxon>
        <taxon>Epsilonproteobacteria</taxon>
        <taxon>Campylobacterales</taxon>
        <taxon>Sulfurimonadaceae</taxon>
        <taxon>Sulfuricurvum</taxon>
    </lineage>
</organism>
<evidence type="ECO:0000256" key="1">
    <source>
        <dbReference type="SAM" id="Phobius"/>
    </source>
</evidence>
<dbReference type="AlphaFoldDB" id="A0A2D3WLZ3"/>
<dbReference type="Pfam" id="PF09624">
    <property type="entry name" value="DUF2393"/>
    <property type="match status" value="1"/>
</dbReference>
<keyword evidence="1" id="KW-0472">Membrane</keyword>
<dbReference type="InterPro" id="IPR013417">
    <property type="entry name" value="CHP02588"/>
</dbReference>
<gene>
    <name evidence="2" type="ORF">CFH83_07500</name>
</gene>
<feature type="transmembrane region" description="Helical" evidence="1">
    <location>
        <begin position="43"/>
        <end position="64"/>
    </location>
</feature>
<protein>
    <recommendedName>
        <fullName evidence="4">DUF2393 domain-containing protein</fullName>
    </recommendedName>
</protein>